<dbReference type="CDD" id="cd00342">
    <property type="entry name" value="gram_neg_porins"/>
    <property type="match status" value="1"/>
</dbReference>
<keyword evidence="13" id="KW-1185">Reference proteome</keyword>
<keyword evidence="7" id="KW-0406">Ion transport</keyword>
<dbReference type="InterPro" id="IPR002299">
    <property type="entry name" value="Porin_Neis"/>
</dbReference>
<evidence type="ECO:0000313" key="13">
    <source>
        <dbReference type="Proteomes" id="UP001629249"/>
    </source>
</evidence>
<keyword evidence="9" id="KW-0472">Membrane</keyword>
<dbReference type="Gene3D" id="2.40.160.10">
    <property type="entry name" value="Porin"/>
    <property type="match status" value="1"/>
</dbReference>
<dbReference type="Pfam" id="PF13609">
    <property type="entry name" value="Porin_4"/>
    <property type="match status" value="1"/>
</dbReference>
<dbReference type="EMBL" id="JAQQFN010000007">
    <property type="protein sequence ID" value="MFL9883608.1"/>
    <property type="molecule type" value="Genomic_DNA"/>
</dbReference>
<dbReference type="InterPro" id="IPR033900">
    <property type="entry name" value="Gram_neg_porin_domain"/>
</dbReference>
<dbReference type="Proteomes" id="UP001629249">
    <property type="component" value="Unassembled WGS sequence"/>
</dbReference>
<dbReference type="RefSeq" id="WP_408332377.1">
    <property type="nucleotide sequence ID" value="NZ_JAQQFH010000028.1"/>
</dbReference>
<dbReference type="InterPro" id="IPR050298">
    <property type="entry name" value="Gram-neg_bact_OMP"/>
</dbReference>
<comment type="subcellular location">
    <subcellularLocation>
        <location evidence="1">Cell outer membrane</location>
        <topology evidence="1">Multi-pass membrane protein</topology>
    </subcellularLocation>
</comment>
<accession>A0ABW8ZMM6</accession>
<reference evidence="12 13" key="1">
    <citation type="journal article" date="2024" name="Chem. Sci.">
        <title>Discovery of megapolipeptins by genome mining of a Burkholderiales bacteria collection.</title>
        <authorList>
            <person name="Paulo B.S."/>
            <person name="Recchia M.J.J."/>
            <person name="Lee S."/>
            <person name="Fergusson C.H."/>
            <person name="Romanowski S.B."/>
            <person name="Hernandez A."/>
            <person name="Krull N."/>
            <person name="Liu D.Y."/>
            <person name="Cavanagh H."/>
            <person name="Bos A."/>
            <person name="Gray C.A."/>
            <person name="Murphy B.T."/>
            <person name="Linington R.G."/>
            <person name="Eustaquio A.S."/>
        </authorList>
    </citation>
    <scope>NUCLEOTIDE SEQUENCE [LARGE SCALE GENOMIC DNA]</scope>
    <source>
        <strain evidence="12 13">RL16-012-BIC-B</strain>
    </source>
</reference>
<name>A0ABW8ZMM6_9BURK</name>
<dbReference type="SUPFAM" id="SSF56935">
    <property type="entry name" value="Porins"/>
    <property type="match status" value="1"/>
</dbReference>
<evidence type="ECO:0000256" key="7">
    <source>
        <dbReference type="ARBA" id="ARBA00023065"/>
    </source>
</evidence>
<keyword evidence="8" id="KW-0626">Porin</keyword>
<evidence type="ECO:0000256" key="3">
    <source>
        <dbReference type="ARBA" id="ARBA00022448"/>
    </source>
</evidence>
<feature type="domain" description="Porin" evidence="11">
    <location>
        <begin position="42"/>
        <end position="330"/>
    </location>
</feature>
<dbReference type="PANTHER" id="PTHR34501:SF9">
    <property type="entry name" value="MAJOR OUTER MEMBRANE PROTEIN P.IA"/>
    <property type="match status" value="1"/>
</dbReference>
<keyword evidence="10" id="KW-0998">Cell outer membrane</keyword>
<evidence type="ECO:0000256" key="10">
    <source>
        <dbReference type="ARBA" id="ARBA00023237"/>
    </source>
</evidence>
<keyword evidence="3" id="KW-0813">Transport</keyword>
<protein>
    <submittedName>
        <fullName evidence="12">Porin</fullName>
    </submittedName>
</protein>
<proteinExistence type="predicted"/>
<sequence>MKKWSNASGTESDAFAERGKRQIKGRKALRRTRNVSLLGFLALCTAPGVANAQSMVTIYGVVDVAIAKYDGKNTVTEGNGSTSRLGFIGSEDLGNGLKAIFQLETQINPNNGTQYNPTSFWSGRSTVGLEGGFGRVTVGREVNPSHYVESSIDPFTQDGMAGGYGARGGISQANGAPGAIDTVRTNNSINYYVSGAGLTFRAQTAVQDGVNTYSNRPLSASLIYKNGPFQIGASYLNPSLPNDHWSYIGTVYDLNFVKLSAGFGTGSNTFKQSIKNMMVGANIPLGATSGIRSTFSLTRSEGTTIQAKTALGYYYSLSKQTVVYTDAVYDSKAGAYTYTTKGWTATGQTLGKLGYEMGLKHLF</sequence>
<keyword evidence="4" id="KW-1134">Transmembrane beta strand</keyword>
<evidence type="ECO:0000256" key="9">
    <source>
        <dbReference type="ARBA" id="ARBA00023136"/>
    </source>
</evidence>
<evidence type="ECO:0000256" key="5">
    <source>
        <dbReference type="ARBA" id="ARBA00022692"/>
    </source>
</evidence>
<evidence type="ECO:0000256" key="2">
    <source>
        <dbReference type="ARBA" id="ARBA00011233"/>
    </source>
</evidence>
<evidence type="ECO:0000256" key="8">
    <source>
        <dbReference type="ARBA" id="ARBA00023114"/>
    </source>
</evidence>
<keyword evidence="6" id="KW-0732">Signal</keyword>
<comment type="subunit">
    <text evidence="2">Homotrimer.</text>
</comment>
<gene>
    <name evidence="12" type="ORF">PQR66_11265</name>
</gene>
<dbReference type="PANTHER" id="PTHR34501">
    <property type="entry name" value="PROTEIN YDDL-RELATED"/>
    <property type="match status" value="1"/>
</dbReference>
<evidence type="ECO:0000256" key="1">
    <source>
        <dbReference type="ARBA" id="ARBA00004571"/>
    </source>
</evidence>
<comment type="caution">
    <text evidence="12">The sequence shown here is derived from an EMBL/GenBank/DDBJ whole genome shotgun (WGS) entry which is preliminary data.</text>
</comment>
<evidence type="ECO:0000313" key="12">
    <source>
        <dbReference type="EMBL" id="MFL9883608.1"/>
    </source>
</evidence>
<organism evidence="12 13">
    <name type="scientific">Paraburkholderia agricolaris</name>
    <dbReference type="NCBI Taxonomy" id="2152888"/>
    <lineage>
        <taxon>Bacteria</taxon>
        <taxon>Pseudomonadati</taxon>
        <taxon>Pseudomonadota</taxon>
        <taxon>Betaproteobacteria</taxon>
        <taxon>Burkholderiales</taxon>
        <taxon>Burkholderiaceae</taxon>
        <taxon>Paraburkholderia</taxon>
    </lineage>
</organism>
<evidence type="ECO:0000256" key="4">
    <source>
        <dbReference type="ARBA" id="ARBA00022452"/>
    </source>
</evidence>
<evidence type="ECO:0000256" key="6">
    <source>
        <dbReference type="ARBA" id="ARBA00022729"/>
    </source>
</evidence>
<dbReference type="InterPro" id="IPR023614">
    <property type="entry name" value="Porin_dom_sf"/>
</dbReference>
<evidence type="ECO:0000259" key="11">
    <source>
        <dbReference type="Pfam" id="PF13609"/>
    </source>
</evidence>
<dbReference type="PRINTS" id="PR00184">
    <property type="entry name" value="NEISSPPORIN"/>
</dbReference>
<keyword evidence="5" id="KW-0812">Transmembrane</keyword>